<dbReference type="InterPro" id="IPR000182">
    <property type="entry name" value="GNAT_dom"/>
</dbReference>
<dbReference type="PROSITE" id="PS51186">
    <property type="entry name" value="GNAT"/>
    <property type="match status" value="1"/>
</dbReference>
<dbReference type="EMBL" id="BOPH01000053">
    <property type="protein sequence ID" value="GIJ69071.1"/>
    <property type="molecule type" value="Genomic_DNA"/>
</dbReference>
<dbReference type="Pfam" id="PF00583">
    <property type="entry name" value="Acetyltransf_1"/>
    <property type="match status" value="1"/>
</dbReference>
<dbReference type="AlphaFoldDB" id="A0A8J4EBV2"/>
<dbReference type="Proteomes" id="UP000635606">
    <property type="component" value="Unassembled WGS sequence"/>
</dbReference>
<accession>A0A8J4EBV2</accession>
<dbReference type="InterPro" id="IPR016181">
    <property type="entry name" value="Acyl_CoA_acyltransferase"/>
</dbReference>
<dbReference type="SUPFAM" id="SSF55729">
    <property type="entry name" value="Acyl-CoA N-acyltransferases (Nat)"/>
    <property type="match status" value="1"/>
</dbReference>
<organism evidence="2 3">
    <name type="scientific">Virgisporangium ochraceum</name>
    <dbReference type="NCBI Taxonomy" id="65505"/>
    <lineage>
        <taxon>Bacteria</taxon>
        <taxon>Bacillati</taxon>
        <taxon>Actinomycetota</taxon>
        <taxon>Actinomycetes</taxon>
        <taxon>Micromonosporales</taxon>
        <taxon>Micromonosporaceae</taxon>
        <taxon>Virgisporangium</taxon>
    </lineage>
</organism>
<protein>
    <submittedName>
        <fullName evidence="2">N-acetyltransferase</fullName>
    </submittedName>
</protein>
<comment type="caution">
    <text evidence="2">The sequence shown here is derived from an EMBL/GenBank/DDBJ whole genome shotgun (WGS) entry which is preliminary data.</text>
</comment>
<evidence type="ECO:0000313" key="3">
    <source>
        <dbReference type="Proteomes" id="UP000635606"/>
    </source>
</evidence>
<keyword evidence="3" id="KW-1185">Reference proteome</keyword>
<sequence length="178" mass="18875">METREFPPGDESVRAFLERHLAALVARRGELLDATARPAVVAFAPGGGPDRDIAGVLTYDVAGPECEILTLHAASQWGGAGTALVRAVQVIAARAGCHTLWVLTTNDNVDALRFYQRRGFRLSALRPGAVDEARRTLKPQIPLTGSYGIPLRDEVELSQPVVAAAPDAAAPASTPRTS</sequence>
<dbReference type="RefSeq" id="WP_203928994.1">
    <property type="nucleotide sequence ID" value="NZ_BOPH01000053.1"/>
</dbReference>
<reference evidence="2" key="1">
    <citation type="submission" date="2021-01" db="EMBL/GenBank/DDBJ databases">
        <title>Whole genome shotgun sequence of Virgisporangium ochraceum NBRC 16418.</title>
        <authorList>
            <person name="Komaki H."/>
            <person name="Tamura T."/>
        </authorList>
    </citation>
    <scope>NUCLEOTIDE SEQUENCE</scope>
    <source>
        <strain evidence="2">NBRC 16418</strain>
    </source>
</reference>
<name>A0A8J4EBV2_9ACTN</name>
<dbReference type="GO" id="GO:0016747">
    <property type="term" value="F:acyltransferase activity, transferring groups other than amino-acyl groups"/>
    <property type="evidence" value="ECO:0007669"/>
    <property type="project" value="InterPro"/>
</dbReference>
<proteinExistence type="predicted"/>
<evidence type="ECO:0000259" key="1">
    <source>
        <dbReference type="PROSITE" id="PS51186"/>
    </source>
</evidence>
<feature type="domain" description="N-acetyltransferase" evidence="1">
    <location>
        <begin position="1"/>
        <end position="138"/>
    </location>
</feature>
<evidence type="ECO:0000313" key="2">
    <source>
        <dbReference type="EMBL" id="GIJ69071.1"/>
    </source>
</evidence>
<dbReference type="Gene3D" id="3.40.630.30">
    <property type="match status" value="1"/>
</dbReference>
<gene>
    <name evidence="2" type="ORF">Voc01_039880</name>
</gene>